<accession>A0ABM3ETM4</accession>
<name>A0ABM3ETM4_SALSA</name>
<keyword evidence="2" id="KW-0812">Transmembrane</keyword>
<protein>
    <submittedName>
        <fullName evidence="5">C-type lectin domain family 12 member B</fullName>
    </submittedName>
</protein>
<organism evidence="4 5">
    <name type="scientific">Salmo salar</name>
    <name type="common">Atlantic salmon</name>
    <dbReference type="NCBI Taxonomy" id="8030"/>
    <lineage>
        <taxon>Eukaryota</taxon>
        <taxon>Metazoa</taxon>
        <taxon>Chordata</taxon>
        <taxon>Craniata</taxon>
        <taxon>Vertebrata</taxon>
        <taxon>Euteleostomi</taxon>
        <taxon>Actinopterygii</taxon>
        <taxon>Neopterygii</taxon>
        <taxon>Teleostei</taxon>
        <taxon>Protacanthopterygii</taxon>
        <taxon>Salmoniformes</taxon>
        <taxon>Salmonidae</taxon>
        <taxon>Salmoninae</taxon>
        <taxon>Salmo</taxon>
    </lineage>
</organism>
<sequence>MAEELHYSTVVFKNPIVSLQKEKKEEETVYAEVKVKGSAVTQRNPATAVDERPALHCQPFRVVAVCLGVLCVLLVSAIIGLYVYFSTALSEHNTKLVRELEQLTDARAFLLAANQDLTNLNSNLSTANHIMQSDYSNVSTANLRLAAEKEALSRERDRLNWSLRFIYQFEDFPVSQYCSPKDDVGERKCNPCRSGWTLFQSSCYQILYPSNTWKTWEQSRENCKQNNADLVVIGNQKEQEFIHNHTQYYFDMHHGYWIGLSGIANISQWLWVNGSQQTDGFWKRQIGGHCVLTVPNNAPLANWNAESCSMLNRWICENRALIWSD</sequence>
<dbReference type="PROSITE" id="PS50041">
    <property type="entry name" value="C_TYPE_LECTIN_2"/>
    <property type="match status" value="1"/>
</dbReference>
<dbReference type="Proteomes" id="UP001652741">
    <property type="component" value="Chromosome ssa05"/>
</dbReference>
<dbReference type="InterPro" id="IPR016186">
    <property type="entry name" value="C-type_lectin-like/link_sf"/>
</dbReference>
<dbReference type="RefSeq" id="XP_045574391.1">
    <property type="nucleotide sequence ID" value="XM_045718435.1"/>
</dbReference>
<evidence type="ECO:0000256" key="1">
    <source>
        <dbReference type="ARBA" id="ARBA00004401"/>
    </source>
</evidence>
<gene>
    <name evidence="5" type="primary">LOC106605315</name>
</gene>
<dbReference type="SUPFAM" id="SSF56436">
    <property type="entry name" value="C-type lectin-like"/>
    <property type="match status" value="1"/>
</dbReference>
<dbReference type="PANTHER" id="PTHR45710">
    <property type="entry name" value="C-TYPE LECTIN DOMAIN-CONTAINING PROTEIN 180"/>
    <property type="match status" value="1"/>
</dbReference>
<evidence type="ECO:0000259" key="3">
    <source>
        <dbReference type="PROSITE" id="PS50041"/>
    </source>
</evidence>
<keyword evidence="4" id="KW-1185">Reference proteome</keyword>
<dbReference type="InterPro" id="IPR001304">
    <property type="entry name" value="C-type_lectin-like"/>
</dbReference>
<dbReference type="Pfam" id="PF00059">
    <property type="entry name" value="Lectin_C"/>
    <property type="match status" value="1"/>
</dbReference>
<dbReference type="Gene3D" id="3.10.100.10">
    <property type="entry name" value="Mannose-Binding Protein A, subunit A"/>
    <property type="match status" value="1"/>
</dbReference>
<keyword evidence="2" id="KW-0472">Membrane</keyword>
<proteinExistence type="predicted"/>
<keyword evidence="2" id="KW-1133">Transmembrane helix</keyword>
<dbReference type="GeneID" id="106605315"/>
<evidence type="ECO:0000313" key="4">
    <source>
        <dbReference type="Proteomes" id="UP001652741"/>
    </source>
</evidence>
<evidence type="ECO:0000256" key="2">
    <source>
        <dbReference type="SAM" id="Phobius"/>
    </source>
</evidence>
<dbReference type="InterPro" id="IPR050828">
    <property type="entry name" value="C-type_lectin/matrix_domain"/>
</dbReference>
<dbReference type="InterPro" id="IPR016187">
    <property type="entry name" value="CTDL_fold"/>
</dbReference>
<evidence type="ECO:0000313" key="5">
    <source>
        <dbReference type="RefSeq" id="XP_045574391.1"/>
    </source>
</evidence>
<feature type="domain" description="C-type lectin" evidence="3">
    <location>
        <begin position="199"/>
        <end position="317"/>
    </location>
</feature>
<reference evidence="5" key="1">
    <citation type="submission" date="2025-08" db="UniProtKB">
        <authorList>
            <consortium name="RefSeq"/>
        </authorList>
    </citation>
    <scope>IDENTIFICATION</scope>
</reference>
<dbReference type="SMART" id="SM00034">
    <property type="entry name" value="CLECT"/>
    <property type="match status" value="1"/>
</dbReference>
<comment type="subcellular location">
    <subcellularLocation>
        <location evidence="1">Cell membrane</location>
        <topology evidence="1">Single-pass type II membrane protein</topology>
    </subcellularLocation>
</comment>
<dbReference type="PANTHER" id="PTHR45710:SF8">
    <property type="entry name" value="RERATING FAMILY MEMBER 4"/>
    <property type="match status" value="1"/>
</dbReference>
<feature type="transmembrane region" description="Helical" evidence="2">
    <location>
        <begin position="62"/>
        <end position="85"/>
    </location>
</feature>